<dbReference type="EMBL" id="KN837285">
    <property type="protein sequence ID" value="KIJ29340.1"/>
    <property type="molecule type" value="Genomic_DNA"/>
</dbReference>
<accession>A0A0C9UVZ5</accession>
<evidence type="ECO:0000313" key="2">
    <source>
        <dbReference type="Proteomes" id="UP000054279"/>
    </source>
</evidence>
<feature type="non-terminal residue" evidence="1">
    <location>
        <position position="1"/>
    </location>
</feature>
<organism evidence="1 2">
    <name type="scientific">Sphaerobolus stellatus (strain SS14)</name>
    <dbReference type="NCBI Taxonomy" id="990650"/>
    <lineage>
        <taxon>Eukaryota</taxon>
        <taxon>Fungi</taxon>
        <taxon>Dikarya</taxon>
        <taxon>Basidiomycota</taxon>
        <taxon>Agaricomycotina</taxon>
        <taxon>Agaricomycetes</taxon>
        <taxon>Phallomycetidae</taxon>
        <taxon>Geastrales</taxon>
        <taxon>Sphaerobolaceae</taxon>
        <taxon>Sphaerobolus</taxon>
    </lineage>
</organism>
<name>A0A0C9UVZ5_SPHS4</name>
<reference evidence="1 2" key="1">
    <citation type="submission" date="2014-06" db="EMBL/GenBank/DDBJ databases">
        <title>Evolutionary Origins and Diversification of the Mycorrhizal Mutualists.</title>
        <authorList>
            <consortium name="DOE Joint Genome Institute"/>
            <consortium name="Mycorrhizal Genomics Consortium"/>
            <person name="Kohler A."/>
            <person name="Kuo A."/>
            <person name="Nagy L.G."/>
            <person name="Floudas D."/>
            <person name="Copeland A."/>
            <person name="Barry K.W."/>
            <person name="Cichocki N."/>
            <person name="Veneault-Fourrey C."/>
            <person name="LaButti K."/>
            <person name="Lindquist E.A."/>
            <person name="Lipzen A."/>
            <person name="Lundell T."/>
            <person name="Morin E."/>
            <person name="Murat C."/>
            <person name="Riley R."/>
            <person name="Ohm R."/>
            <person name="Sun H."/>
            <person name="Tunlid A."/>
            <person name="Henrissat B."/>
            <person name="Grigoriev I.V."/>
            <person name="Hibbett D.S."/>
            <person name="Martin F."/>
        </authorList>
    </citation>
    <scope>NUCLEOTIDE SEQUENCE [LARGE SCALE GENOMIC DNA]</scope>
    <source>
        <strain evidence="1 2">SS14</strain>
    </source>
</reference>
<dbReference type="AlphaFoldDB" id="A0A0C9UVZ5"/>
<dbReference type="OrthoDB" id="5598396at2759"/>
<evidence type="ECO:0000313" key="1">
    <source>
        <dbReference type="EMBL" id="KIJ29340.1"/>
    </source>
</evidence>
<gene>
    <name evidence="1" type="ORF">M422DRAFT_144845</name>
</gene>
<feature type="non-terminal residue" evidence="1">
    <location>
        <position position="102"/>
    </location>
</feature>
<dbReference type="Proteomes" id="UP000054279">
    <property type="component" value="Unassembled WGS sequence"/>
</dbReference>
<sequence>LLRLGELTFPENIRKHSSKKLTLRHTLNVQGTRFSFTLPFHKADRFFAENTVMIEVLPMSPIDPLFHLIRYLHSRDRSFPLLPMLWITSDGTPPTYSWFVGR</sequence>
<protein>
    <submittedName>
        <fullName evidence="1">Uncharacterized protein</fullName>
    </submittedName>
</protein>
<proteinExistence type="predicted"/>
<dbReference type="HOGENOM" id="CLU_111690_1_0_1"/>
<keyword evidence="2" id="KW-1185">Reference proteome</keyword>